<dbReference type="InterPro" id="IPR032724">
    <property type="entry name" value="SCP1.201-like"/>
</dbReference>
<proteinExistence type="predicted"/>
<organism evidence="1 2">
    <name type="scientific">Streptomyces spongiicola</name>
    <dbReference type="NCBI Taxonomy" id="1690221"/>
    <lineage>
        <taxon>Bacteria</taxon>
        <taxon>Bacillati</taxon>
        <taxon>Actinomycetota</taxon>
        <taxon>Actinomycetes</taxon>
        <taxon>Kitasatosporales</taxon>
        <taxon>Streptomycetaceae</taxon>
        <taxon>Streptomyces</taxon>
    </lineage>
</organism>
<dbReference type="Pfam" id="PF14428">
    <property type="entry name" value="DddA-like"/>
    <property type="match status" value="1"/>
</dbReference>
<sequence>MGEREELHIMINKNCVCPKVSSPNSMGCKQAVPAILHEDQTMWVHYPGMKEPIPLKGKAKRSANG</sequence>
<reference evidence="1 2" key="1">
    <citation type="submission" date="2018-07" db="EMBL/GenBank/DDBJ databases">
        <title>Whole Genome Shotgun Sequence of Streptomyces spongiicola strain 531S.</title>
        <authorList>
            <person name="Dohra H."/>
            <person name="Kodani S."/>
        </authorList>
    </citation>
    <scope>NUCLEOTIDE SEQUENCE [LARGE SCALE GENOMIC DNA]</scope>
    <source>
        <strain evidence="1 2">531S</strain>
    </source>
</reference>
<evidence type="ECO:0000313" key="2">
    <source>
        <dbReference type="Proteomes" id="UP000265354"/>
    </source>
</evidence>
<evidence type="ECO:0000313" key="1">
    <source>
        <dbReference type="EMBL" id="GBQ03989.1"/>
    </source>
</evidence>
<protein>
    <submittedName>
        <fullName evidence="1">Uncharacterized protein</fullName>
    </submittedName>
</protein>
<name>A0A388T5F4_9ACTN</name>
<gene>
    <name evidence="1" type="ORF">SSP531S_54790</name>
</gene>
<dbReference type="EMBL" id="BGZL01000026">
    <property type="protein sequence ID" value="GBQ03989.1"/>
    <property type="molecule type" value="Genomic_DNA"/>
</dbReference>
<dbReference type="Proteomes" id="UP000265354">
    <property type="component" value="Unassembled WGS sequence"/>
</dbReference>
<comment type="caution">
    <text evidence="1">The sequence shown here is derived from an EMBL/GenBank/DDBJ whole genome shotgun (WGS) entry which is preliminary data.</text>
</comment>
<accession>A0A388T5F4</accession>
<dbReference type="AlphaFoldDB" id="A0A388T5F4"/>